<proteinExistence type="predicted"/>
<feature type="non-terminal residue" evidence="1">
    <location>
        <position position="1"/>
    </location>
</feature>
<gene>
    <name evidence="1" type="ORF">HAX54_003824</name>
</gene>
<evidence type="ECO:0000313" key="2">
    <source>
        <dbReference type="Proteomes" id="UP000823775"/>
    </source>
</evidence>
<evidence type="ECO:0000313" key="1">
    <source>
        <dbReference type="EMBL" id="MCE3215862.1"/>
    </source>
</evidence>
<feature type="non-terminal residue" evidence="1">
    <location>
        <position position="63"/>
    </location>
</feature>
<organism evidence="1 2">
    <name type="scientific">Datura stramonium</name>
    <name type="common">Jimsonweed</name>
    <name type="synonym">Common thornapple</name>
    <dbReference type="NCBI Taxonomy" id="4076"/>
    <lineage>
        <taxon>Eukaryota</taxon>
        <taxon>Viridiplantae</taxon>
        <taxon>Streptophyta</taxon>
        <taxon>Embryophyta</taxon>
        <taxon>Tracheophyta</taxon>
        <taxon>Spermatophyta</taxon>
        <taxon>Magnoliopsida</taxon>
        <taxon>eudicotyledons</taxon>
        <taxon>Gunneridae</taxon>
        <taxon>Pentapetalae</taxon>
        <taxon>asterids</taxon>
        <taxon>lamiids</taxon>
        <taxon>Solanales</taxon>
        <taxon>Solanaceae</taxon>
        <taxon>Solanoideae</taxon>
        <taxon>Datureae</taxon>
        <taxon>Datura</taxon>
    </lineage>
</organism>
<accession>A0ABS8WSG6</accession>
<protein>
    <submittedName>
        <fullName evidence="1">Uncharacterized protein</fullName>
    </submittedName>
</protein>
<dbReference type="EMBL" id="JACEIK010011750">
    <property type="protein sequence ID" value="MCE3215862.1"/>
    <property type="molecule type" value="Genomic_DNA"/>
</dbReference>
<comment type="caution">
    <text evidence="1">The sequence shown here is derived from an EMBL/GenBank/DDBJ whole genome shotgun (WGS) entry which is preliminary data.</text>
</comment>
<dbReference type="Proteomes" id="UP000823775">
    <property type="component" value="Unassembled WGS sequence"/>
</dbReference>
<keyword evidence="2" id="KW-1185">Reference proteome</keyword>
<name>A0ABS8WSG6_DATST</name>
<sequence length="63" mass="7261">PHTTRSISFSFHLHLNRHCHHLDGRHLRSTPTPTLENDWISLHHLTNSSLYSPLSFQKPPAAD</sequence>
<reference evidence="1 2" key="1">
    <citation type="journal article" date="2021" name="BMC Genomics">
        <title>Datura genome reveals duplications of psychoactive alkaloid biosynthetic genes and high mutation rate following tissue culture.</title>
        <authorList>
            <person name="Rajewski A."/>
            <person name="Carter-House D."/>
            <person name="Stajich J."/>
            <person name="Litt A."/>
        </authorList>
    </citation>
    <scope>NUCLEOTIDE SEQUENCE [LARGE SCALE GENOMIC DNA]</scope>
    <source>
        <strain evidence="1">AR-01</strain>
    </source>
</reference>